<evidence type="ECO:0000313" key="2">
    <source>
        <dbReference type="EMBL" id="MDM5146890.1"/>
    </source>
</evidence>
<name>A0ABT7QJI8_9GAMM</name>
<dbReference type="PANTHER" id="PTHR30411:SF1">
    <property type="entry name" value="CYTOPLASMIC PROTEIN"/>
    <property type="match status" value="1"/>
</dbReference>
<accession>A0ABT7QJI8</accession>
<dbReference type="InterPro" id="IPR007214">
    <property type="entry name" value="YbaK/aa-tRNA-synth-assoc-dom"/>
</dbReference>
<feature type="domain" description="YbaK/aminoacyl-tRNA synthetase-associated" evidence="1">
    <location>
        <begin position="31"/>
        <end position="149"/>
    </location>
</feature>
<evidence type="ECO:0000259" key="1">
    <source>
        <dbReference type="Pfam" id="PF04073"/>
    </source>
</evidence>
<reference evidence="2" key="1">
    <citation type="submission" date="2022-08" db="EMBL/GenBank/DDBJ databases">
        <authorList>
            <person name="Dzunkova M."/>
            <person name="La Clair J."/>
            <person name="Tyml T."/>
            <person name="Doud D."/>
            <person name="Schulz F."/>
            <person name="Piquer S."/>
            <person name="Porcel Sanchis D."/>
            <person name="Osborn A."/>
            <person name="Robinson D."/>
            <person name="Louie K.B."/>
            <person name="Bowen B.P."/>
            <person name="Bowers R."/>
            <person name="Lee J."/>
            <person name="Arnau Llombart V."/>
            <person name="Diaz Villanueva W."/>
            <person name="Gosliner T."/>
            <person name="Northen T."/>
            <person name="Cheng J.-F."/>
            <person name="Burkart M.D."/>
            <person name="Woyke T."/>
        </authorList>
    </citation>
    <scope>NUCLEOTIDE SEQUENCE</scope>
    <source>
        <strain evidence="2">Df01</strain>
    </source>
</reference>
<evidence type="ECO:0000313" key="3">
    <source>
        <dbReference type="Proteomes" id="UP001168167"/>
    </source>
</evidence>
<dbReference type="CDD" id="cd04333">
    <property type="entry name" value="ProX_deacylase"/>
    <property type="match status" value="1"/>
</dbReference>
<keyword evidence="3" id="KW-1185">Reference proteome</keyword>
<dbReference type="EMBL" id="JANQAO010000001">
    <property type="protein sequence ID" value="MDM5146890.1"/>
    <property type="molecule type" value="Genomic_DNA"/>
</dbReference>
<sequence length="161" mass="16852">MTTPRAERIERVRKALLNAGLHTQIRALQDNTATAAQAAEALECTVGEIAKSLMFRRVTDDSPVLAVLSGVNRVAPDKLAKTVGGTVTKADAAFVKQHSGFEIGGVPPLGHLTAFPVVFDEKLRRYAVVWAAAGSAYAVFPAAADELAKAAGAVVADIAED</sequence>
<dbReference type="Gene3D" id="3.90.960.10">
    <property type="entry name" value="YbaK/aminoacyl-tRNA synthetase-associated domain"/>
    <property type="match status" value="1"/>
</dbReference>
<dbReference type="SUPFAM" id="SSF55826">
    <property type="entry name" value="YbaK/ProRS associated domain"/>
    <property type="match status" value="1"/>
</dbReference>
<dbReference type="Proteomes" id="UP001168167">
    <property type="component" value="Unassembled WGS sequence"/>
</dbReference>
<dbReference type="Pfam" id="PF04073">
    <property type="entry name" value="tRNA_edit"/>
    <property type="match status" value="1"/>
</dbReference>
<reference evidence="2" key="2">
    <citation type="journal article" date="2023" name="Microbiome">
        <title>Synthase-selected sorting approach identifies a beta-lactone synthase in a nudibranch symbiotic bacterium.</title>
        <authorList>
            <person name="Dzunkova M."/>
            <person name="La Clair J.J."/>
            <person name="Tyml T."/>
            <person name="Doud D."/>
            <person name="Schulz F."/>
            <person name="Piquer-Esteban S."/>
            <person name="Porcel Sanchis D."/>
            <person name="Osborn A."/>
            <person name="Robinson D."/>
            <person name="Louie K.B."/>
            <person name="Bowen B.P."/>
            <person name="Bowers R.M."/>
            <person name="Lee J."/>
            <person name="Arnau V."/>
            <person name="Diaz-Villanueva W."/>
            <person name="Stepanauskas R."/>
            <person name="Gosliner T."/>
            <person name="Date S.V."/>
            <person name="Northen T.R."/>
            <person name="Cheng J.F."/>
            <person name="Burkart M.D."/>
            <person name="Woyke T."/>
        </authorList>
    </citation>
    <scope>NUCLEOTIDE SEQUENCE</scope>
    <source>
        <strain evidence="2">Df01</strain>
    </source>
</reference>
<protein>
    <submittedName>
        <fullName evidence="2">YbaK/EbsC family protein</fullName>
    </submittedName>
</protein>
<dbReference type="PANTHER" id="PTHR30411">
    <property type="entry name" value="CYTOPLASMIC PROTEIN"/>
    <property type="match status" value="1"/>
</dbReference>
<organism evidence="2 3">
    <name type="scientific">Candidatus Doriopsillibacter californiensis</name>
    <dbReference type="NCBI Taxonomy" id="2970740"/>
    <lineage>
        <taxon>Bacteria</taxon>
        <taxon>Pseudomonadati</taxon>
        <taxon>Pseudomonadota</taxon>
        <taxon>Gammaproteobacteria</taxon>
        <taxon>Candidatus Tethybacterales</taxon>
        <taxon>Candidatus Persebacteraceae</taxon>
        <taxon>Candidatus Doriopsillibacter</taxon>
    </lineage>
</organism>
<proteinExistence type="predicted"/>
<dbReference type="InterPro" id="IPR036754">
    <property type="entry name" value="YbaK/aa-tRNA-synt-asso_dom_sf"/>
</dbReference>
<gene>
    <name evidence="2" type="ORF">NQX30_00615</name>
</gene>
<comment type="caution">
    <text evidence="2">The sequence shown here is derived from an EMBL/GenBank/DDBJ whole genome shotgun (WGS) entry which is preliminary data.</text>
</comment>